<reference evidence="1" key="1">
    <citation type="submission" date="2021-09" db="EMBL/GenBank/DDBJ databases">
        <authorList>
            <person name="Liu Y."/>
        </authorList>
    </citation>
    <scope>NUCLEOTIDE SEQUENCE</scope>
</reference>
<accession>A0AAE8XGF2</accession>
<dbReference type="EMBL" id="OK040171">
    <property type="protein sequence ID" value="UAV84528.1"/>
    <property type="molecule type" value="Genomic_DNA"/>
</dbReference>
<evidence type="ECO:0000313" key="2">
    <source>
        <dbReference type="Proteomes" id="UP000827914"/>
    </source>
</evidence>
<name>A0AAE8XGF2_9CAUD</name>
<organism evidence="1 2">
    <name type="scientific">Pseudomonas phage PHB09</name>
    <dbReference type="NCBI Taxonomy" id="2867265"/>
    <lineage>
        <taxon>Viruses</taxon>
        <taxon>Duplodnaviria</taxon>
        <taxon>Heunggongvirae</taxon>
        <taxon>Uroviricota</taxon>
        <taxon>Caudoviricetes</taxon>
        <taxon>Vandenendeviridae</taxon>
        <taxon>Gorskivirinae</taxon>
        <taxon>Dilongvirus</taxon>
        <taxon>Dilongvirus PHB09</taxon>
    </lineage>
</organism>
<proteinExistence type="predicted"/>
<gene>
    <name evidence="1" type="ORF">PHB09_032</name>
</gene>
<protein>
    <submittedName>
        <fullName evidence="1">Uncharacterized protein</fullName>
    </submittedName>
</protein>
<evidence type="ECO:0000313" key="1">
    <source>
        <dbReference type="EMBL" id="UAV84528.1"/>
    </source>
</evidence>
<keyword evidence="2" id="KW-1185">Reference proteome</keyword>
<sequence>MAAKISDQLKLVSQLGLLEGIKAGLIQPTAASAAAVAALTTVTTADATDAATTQALVNQLKAKVNQIIAALKA</sequence>
<dbReference type="Proteomes" id="UP000827914">
    <property type="component" value="Segment"/>
</dbReference>